<feature type="transmembrane region" description="Helical" evidence="7">
    <location>
        <begin position="12"/>
        <end position="31"/>
    </location>
</feature>
<gene>
    <name evidence="11" type="primary">nrfF</name>
    <name evidence="11" type="ORF">NLN86_15490</name>
</gene>
<feature type="domain" description="Cytochrome c-type biogenesis protein CcmF C-terminal" evidence="10">
    <location>
        <begin position="320"/>
        <end position="412"/>
    </location>
</feature>
<dbReference type="InterPro" id="IPR003567">
    <property type="entry name" value="Cyt_c_biogenesis"/>
</dbReference>
<keyword evidence="3 7" id="KW-0349">Heme</keyword>
<accession>A0AAW5W340</accession>
<dbReference type="PANTHER" id="PTHR43653:SF3">
    <property type="entry name" value="CYTOCHROME C-TYPE BIOGENESIS PROTEIN NRFE-RELATED"/>
    <property type="match status" value="1"/>
</dbReference>
<feature type="domain" description="Cytochrome c-type biogenesis protein CcmF C-terminal" evidence="10">
    <location>
        <begin position="425"/>
        <end position="567"/>
    </location>
</feature>
<dbReference type="NCBIfam" id="TIGR03147">
    <property type="entry name" value="cyt_nit_nrfF"/>
    <property type="match status" value="1"/>
</dbReference>
<dbReference type="FunFam" id="1.10.8.640:FF:000001">
    <property type="entry name" value="Cytochrome c-type biogenesis protein"/>
    <property type="match status" value="1"/>
</dbReference>
<dbReference type="InterPro" id="IPR017565">
    <property type="entry name" value="For-dep_Cytc_NO2Rdtase_NrfF"/>
</dbReference>
<feature type="transmembrane region" description="Helical" evidence="7">
    <location>
        <begin position="252"/>
        <end position="268"/>
    </location>
</feature>
<dbReference type="Proteomes" id="UP001207430">
    <property type="component" value="Unassembled WGS sequence"/>
</dbReference>
<keyword evidence="7" id="KW-0732">Signal</keyword>
<organism evidence="11 12">
    <name type="scientific">Citrobacter portucalensis</name>
    <dbReference type="NCBI Taxonomy" id="1639133"/>
    <lineage>
        <taxon>Bacteria</taxon>
        <taxon>Pseudomonadati</taxon>
        <taxon>Pseudomonadota</taxon>
        <taxon>Gammaproteobacteria</taxon>
        <taxon>Enterobacterales</taxon>
        <taxon>Enterobacteriaceae</taxon>
        <taxon>Citrobacter</taxon>
        <taxon>Citrobacter freundii complex</taxon>
    </lineage>
</organism>
<dbReference type="Gene3D" id="1.10.8.640">
    <property type="entry name" value="Cytochrome C biogenesis protein"/>
    <property type="match status" value="1"/>
</dbReference>
<dbReference type="GO" id="GO:0016020">
    <property type="term" value="C:membrane"/>
    <property type="evidence" value="ECO:0007669"/>
    <property type="project" value="InterPro"/>
</dbReference>
<evidence type="ECO:0000313" key="11">
    <source>
        <dbReference type="EMBL" id="MCX9003047.1"/>
    </source>
</evidence>
<dbReference type="InterPro" id="IPR003570">
    <property type="entry name" value="Cyt_c_biogenesis_NrfE"/>
</dbReference>
<dbReference type="GO" id="GO:0046872">
    <property type="term" value="F:metal ion binding"/>
    <property type="evidence" value="ECO:0007669"/>
    <property type="project" value="UniProtKB-KW"/>
</dbReference>
<feature type="transmembrane region" description="Helical" evidence="7">
    <location>
        <begin position="210"/>
        <end position="232"/>
    </location>
</feature>
<feature type="transmembrane region" description="Helical" evidence="7">
    <location>
        <begin position="280"/>
        <end position="308"/>
    </location>
</feature>
<feature type="transmembrane region" description="Helical" evidence="7">
    <location>
        <begin position="396"/>
        <end position="413"/>
    </location>
</feature>
<feature type="domain" description="CcmH/CycL/Ccl2/NrfF N-terminal" evidence="9">
    <location>
        <begin position="611"/>
        <end position="735"/>
    </location>
</feature>
<dbReference type="GO" id="GO:0015232">
    <property type="term" value="F:heme transmembrane transporter activity"/>
    <property type="evidence" value="ECO:0007669"/>
    <property type="project" value="InterPro"/>
</dbReference>
<feature type="transmembrane region" description="Helical" evidence="7">
    <location>
        <begin position="314"/>
        <end position="334"/>
    </location>
</feature>
<dbReference type="PRINTS" id="PR01410">
    <property type="entry name" value="CCBIOGENESIS"/>
</dbReference>
<dbReference type="Pfam" id="PF16327">
    <property type="entry name" value="CcmF_C"/>
    <property type="match status" value="2"/>
</dbReference>
<feature type="transmembrane region" description="Helical" evidence="7">
    <location>
        <begin position="99"/>
        <end position="117"/>
    </location>
</feature>
<keyword evidence="7" id="KW-0812">Transmembrane</keyword>
<protein>
    <recommendedName>
        <fullName evidence="7">Formate-dependent nitrite reductase complex subunit</fullName>
    </recommendedName>
</protein>
<dbReference type="RefSeq" id="WP_267449086.1">
    <property type="nucleotide sequence ID" value="NZ_JANDBG010000013.1"/>
</dbReference>
<dbReference type="EMBL" id="JANDBG010000013">
    <property type="protein sequence ID" value="MCX9003047.1"/>
    <property type="molecule type" value="Genomic_DNA"/>
</dbReference>
<keyword evidence="4 7" id="KW-0479">Metal-binding</keyword>
<dbReference type="InterPro" id="IPR032523">
    <property type="entry name" value="CcmF_C"/>
</dbReference>
<comment type="caution">
    <text evidence="7">Lacks conserved residue(s) required for the propagation of feature annotation.</text>
</comment>
<dbReference type="InterPro" id="IPR005616">
    <property type="entry name" value="CcmH/CycL/Ccl2/NrfF_N"/>
</dbReference>
<comment type="similarity">
    <text evidence="1">Belongs to the CcmF/CycK/Ccl1/NrfE/CcsA family.</text>
</comment>
<comment type="similarity">
    <text evidence="2 7">Belongs to the CcmH/CycL/Ccl2/NrfF family.</text>
</comment>
<feature type="transmembrane region" description="Helical" evidence="7">
    <location>
        <begin position="706"/>
        <end position="724"/>
    </location>
</feature>
<name>A0AAW5W340_9ENTR</name>
<keyword evidence="7" id="KW-0472">Membrane</keyword>
<proteinExistence type="inferred from homology"/>
<feature type="transmembrane region" description="Helical" evidence="7">
    <location>
        <begin position="606"/>
        <end position="624"/>
    </location>
</feature>
<keyword evidence="5" id="KW-0201">Cytochrome c-type biogenesis</keyword>
<evidence type="ECO:0000259" key="10">
    <source>
        <dbReference type="Pfam" id="PF16327"/>
    </source>
</evidence>
<dbReference type="PANTHER" id="PTHR43653">
    <property type="entry name" value="CYTOCHROME C ASSEMBLY PROTEIN-RELATED"/>
    <property type="match status" value="1"/>
</dbReference>
<feature type="transmembrane region" description="Helical" evidence="7">
    <location>
        <begin position="124"/>
        <end position="146"/>
    </location>
</feature>
<evidence type="ECO:0000313" key="12">
    <source>
        <dbReference type="Proteomes" id="UP001207430"/>
    </source>
</evidence>
<feature type="transmembrane region" description="Helical" evidence="7">
    <location>
        <begin position="52"/>
        <end position="79"/>
    </location>
</feature>
<evidence type="ECO:0000256" key="1">
    <source>
        <dbReference type="ARBA" id="ARBA00009186"/>
    </source>
</evidence>
<comment type="function">
    <text evidence="7">Possible subunit of a heme lyase.</text>
</comment>
<feature type="domain" description="Cytochrome c assembly protein" evidence="8">
    <location>
        <begin position="92"/>
        <end position="298"/>
    </location>
</feature>
<dbReference type="CDD" id="cd16378">
    <property type="entry name" value="CcmH_N"/>
    <property type="match status" value="1"/>
</dbReference>
<feature type="transmembrane region" description="Helical" evidence="7">
    <location>
        <begin position="425"/>
        <end position="445"/>
    </location>
</feature>
<sequence>MDVLLPEAGFLALLLSLGVNVLTPLAVLVGVRQRWQGVMRLASVGVWAQFALLLLAFVILVFCFLTSDFSVVYVAQHSYSLLPWGLKLAAVWGGHEGSLLLWVLFLSGWSALFALRYRRDTDALFPLTLSVLSMITALLLLFVVVWSDPFVRIFPPAIEGRDLNPMLQHLGLILHPPLLYLGYGGLMVAAGVALASLLRGDFNAQSAWVCWRWALPGWCALTLGIILGSWWAYCELGWGGWWFWDPVENASLLPWLSASALLHSLYITRQRGIFRHWSLLLAIVTLILSLLGTLIVRSGILVSVHAFALDNVRAAPLFALFTVLSLASLGLYAWRGQQVRQNARFGGWSREMLILVALLHFSAVLLIVLIGTLYPMIYGLFGWGRLSVGAPYFNRATLPFGLLMLLVIVLATVRSRNVSFRIQLPALLAHAGVLVFAAGIVFSSGSRQEISLNLSPGQQVELAGYIFRFERLDLEAKGNYTSEKAQITLWHNEKRIGSLQPERRFYAARRQQMMEPGIRWNLMHDWYAVMGEKTGPDRYAMRLYVQTGVRWIWGGGLLMVFGALLSAWRGRKHPELLPDGAALIRPTSEKHGRPDKAFTPPSGKTMLLVALLIFLPFTTHAQVVDTWRFENPQQQEQALSIASQLRCPQCQNQNLLESNAPVAVSMRHQVYSMVAEGKSEAEITTWMTERYGDFVRYNPPLNEQTLLLWALPSLLLLLVGVVVWRVRRRQHTEEGEQ</sequence>
<comment type="caution">
    <text evidence="11">The sequence shown here is derived from an EMBL/GenBank/DDBJ whole genome shotgun (WGS) entry which is preliminary data.</text>
</comment>
<evidence type="ECO:0000256" key="4">
    <source>
        <dbReference type="ARBA" id="ARBA00022723"/>
    </source>
</evidence>
<feature type="transmembrane region" description="Helical" evidence="7">
    <location>
        <begin position="354"/>
        <end position="376"/>
    </location>
</feature>
<evidence type="ECO:0000256" key="3">
    <source>
        <dbReference type="ARBA" id="ARBA00022617"/>
    </source>
</evidence>
<keyword evidence="7" id="KW-1133">Transmembrane helix</keyword>
<evidence type="ECO:0000259" key="9">
    <source>
        <dbReference type="Pfam" id="PF03918"/>
    </source>
</evidence>
<dbReference type="InterPro" id="IPR038297">
    <property type="entry name" value="CcmH/CycL/NrfF/Ccl2_sf"/>
</dbReference>
<reference evidence="11" key="1">
    <citation type="submission" date="2022-07" db="EMBL/GenBank/DDBJ databases">
        <title>Genome Sequence of Citrobacter portucalensis from Edible Snails.</title>
        <authorList>
            <person name="Okafor A.C."/>
            <person name="Ogbo F.C."/>
            <person name="Ruppitsch W."/>
            <person name="Allerberger F."/>
        </authorList>
    </citation>
    <scope>NUCLEOTIDE SEQUENCE</scope>
    <source>
        <strain evidence="11">Igbk 7</strain>
    </source>
</reference>
<dbReference type="Pfam" id="PF03918">
    <property type="entry name" value="CcmH"/>
    <property type="match status" value="1"/>
</dbReference>
<dbReference type="AlphaFoldDB" id="A0AAW5W340"/>
<keyword evidence="11" id="KW-0456">Lyase</keyword>
<dbReference type="GO" id="GO:0016829">
    <property type="term" value="F:lyase activity"/>
    <property type="evidence" value="ECO:0007669"/>
    <property type="project" value="UniProtKB-KW"/>
</dbReference>
<dbReference type="InterPro" id="IPR002541">
    <property type="entry name" value="Cyt_c_assembly"/>
</dbReference>
<evidence type="ECO:0000259" key="8">
    <source>
        <dbReference type="Pfam" id="PF01578"/>
    </source>
</evidence>
<dbReference type="GO" id="GO:0020037">
    <property type="term" value="F:heme binding"/>
    <property type="evidence" value="ECO:0007669"/>
    <property type="project" value="InterPro"/>
</dbReference>
<dbReference type="Pfam" id="PF01578">
    <property type="entry name" value="Cytochrom_C_asm"/>
    <property type="match status" value="1"/>
</dbReference>
<dbReference type="PRINTS" id="PR01413">
    <property type="entry name" value="NRFEBIOGNSIS"/>
</dbReference>
<feature type="transmembrane region" description="Helical" evidence="7">
    <location>
        <begin position="551"/>
        <end position="568"/>
    </location>
</feature>
<evidence type="ECO:0000256" key="6">
    <source>
        <dbReference type="ARBA" id="ARBA00023004"/>
    </source>
</evidence>
<feature type="transmembrane region" description="Helical" evidence="7">
    <location>
        <begin position="178"/>
        <end position="198"/>
    </location>
</feature>
<dbReference type="NCBIfam" id="NF007691">
    <property type="entry name" value="PRK10369.1"/>
    <property type="match status" value="1"/>
</dbReference>
<evidence type="ECO:0000256" key="2">
    <source>
        <dbReference type="ARBA" id="ARBA00010342"/>
    </source>
</evidence>
<keyword evidence="6 7" id="KW-0408">Iron</keyword>
<dbReference type="GO" id="GO:0017004">
    <property type="term" value="P:cytochrome complex assembly"/>
    <property type="evidence" value="ECO:0007669"/>
    <property type="project" value="UniProtKB-KW"/>
</dbReference>
<evidence type="ECO:0000256" key="7">
    <source>
        <dbReference type="RuleBase" id="RU364112"/>
    </source>
</evidence>
<evidence type="ECO:0000256" key="5">
    <source>
        <dbReference type="ARBA" id="ARBA00022748"/>
    </source>
</evidence>